<evidence type="ECO:0000259" key="3">
    <source>
        <dbReference type="Pfam" id="PF03328"/>
    </source>
</evidence>
<dbReference type="InterPro" id="IPR015813">
    <property type="entry name" value="Pyrv/PenolPyrv_kinase-like_dom"/>
</dbReference>
<comment type="caution">
    <text evidence="4">The sequence shown here is derived from an EMBL/GenBank/DDBJ whole genome shotgun (WGS) entry which is preliminary data.</text>
</comment>
<evidence type="ECO:0000256" key="2">
    <source>
        <dbReference type="ARBA" id="ARBA00023239"/>
    </source>
</evidence>
<name>A0ABY2HFH2_9HYPO</name>
<keyword evidence="2" id="KW-0456">Lyase</keyword>
<reference evidence="4 5" key="1">
    <citation type="submission" date="2018-01" db="EMBL/GenBank/DDBJ databases">
        <title>Genome characterization of the sugarcane-associated fungus Trichoderma ghanense CCMA-1212 and their application in lignocelulose bioconversion.</title>
        <authorList>
            <person name="Steindorff A.S."/>
            <person name="Mendes T.D."/>
            <person name="Vilela E.S.D."/>
            <person name="Rodrigues D.S."/>
            <person name="Formighieri E.F."/>
            <person name="Melo I.S."/>
            <person name="Favaro L.C.L."/>
        </authorList>
    </citation>
    <scope>NUCLEOTIDE SEQUENCE [LARGE SCALE GENOMIC DNA]</scope>
    <source>
        <strain evidence="4 5">CCMA-1212</strain>
    </source>
</reference>
<gene>
    <name evidence="4" type="ORF">CCMA1212_001396</name>
</gene>
<sequence length="313" mass="34149">MASSQGMAAYAAPSLFQPHLTRQAIRDAHKKKIPPLLGYYGGIGSTKITRWLAPIGYDAVWVDWEHSSMNVETMTTIVHEAIFMSQGRTIPFVRVPGHDHAAIGYALDAGASIIIPQVETVEQAKHVVSAAKFGSKQNGTRSAPPFRLMRGVTDMTFEPGRDIYEAMNHQAAIMIQIESLAGINNLDAILTEVPDIDIVWLGTLDCRVEMNLPSNMGQGGNEPEWLAAKQKFFDVLDKHDKPYGGFAFSTPPLGSPEMFKQATERMSFVITAADTVALAGMGELLKIGRELLAPEFEKKVNGQNGHAVNGEKS</sequence>
<dbReference type="RefSeq" id="XP_073562663.1">
    <property type="nucleotide sequence ID" value="XM_073698823.1"/>
</dbReference>
<dbReference type="EMBL" id="PPTA01000002">
    <property type="protein sequence ID" value="TFB06462.1"/>
    <property type="molecule type" value="Genomic_DNA"/>
</dbReference>
<dbReference type="GeneID" id="300573273"/>
<dbReference type="Gene3D" id="3.20.20.60">
    <property type="entry name" value="Phosphoenolpyruvate-binding domains"/>
    <property type="match status" value="1"/>
</dbReference>
<organism evidence="4 5">
    <name type="scientific">Trichoderma ghanense</name>
    <dbReference type="NCBI Taxonomy" id="65468"/>
    <lineage>
        <taxon>Eukaryota</taxon>
        <taxon>Fungi</taxon>
        <taxon>Dikarya</taxon>
        <taxon>Ascomycota</taxon>
        <taxon>Pezizomycotina</taxon>
        <taxon>Sordariomycetes</taxon>
        <taxon>Hypocreomycetidae</taxon>
        <taxon>Hypocreales</taxon>
        <taxon>Hypocreaceae</taxon>
        <taxon>Trichoderma</taxon>
    </lineage>
</organism>
<dbReference type="Proteomes" id="UP001642720">
    <property type="component" value="Unassembled WGS sequence"/>
</dbReference>
<evidence type="ECO:0000313" key="4">
    <source>
        <dbReference type="EMBL" id="TFB06462.1"/>
    </source>
</evidence>
<keyword evidence="5" id="KW-1185">Reference proteome</keyword>
<dbReference type="InterPro" id="IPR040442">
    <property type="entry name" value="Pyrv_kinase-like_dom_sf"/>
</dbReference>
<feature type="domain" description="HpcH/HpaI aldolase/citrate lyase" evidence="3">
    <location>
        <begin position="48"/>
        <end position="216"/>
    </location>
</feature>
<proteinExistence type="predicted"/>
<dbReference type="InterPro" id="IPR005000">
    <property type="entry name" value="Aldolase/citrate-lyase_domain"/>
</dbReference>
<dbReference type="PANTHER" id="PTHR30502">
    <property type="entry name" value="2-KETO-3-DEOXY-L-RHAMNONATE ALDOLASE"/>
    <property type="match status" value="1"/>
</dbReference>
<evidence type="ECO:0000256" key="1">
    <source>
        <dbReference type="ARBA" id="ARBA00022723"/>
    </source>
</evidence>
<evidence type="ECO:0000313" key="5">
    <source>
        <dbReference type="Proteomes" id="UP001642720"/>
    </source>
</evidence>
<dbReference type="PANTHER" id="PTHR30502:SF8">
    <property type="entry name" value="SYNTHASE, PUTATIVE-RELATED"/>
    <property type="match status" value="1"/>
</dbReference>
<protein>
    <submittedName>
        <fullName evidence="4">4-hydroxy-2-oxo-heptane-1,7-dioate aldolase</fullName>
    </submittedName>
</protein>
<accession>A0ABY2HFH2</accession>
<dbReference type="SUPFAM" id="SSF51621">
    <property type="entry name" value="Phosphoenolpyruvate/pyruvate domain"/>
    <property type="match status" value="1"/>
</dbReference>
<keyword evidence="1" id="KW-0479">Metal-binding</keyword>
<dbReference type="Pfam" id="PF03328">
    <property type="entry name" value="HpcH_HpaI"/>
    <property type="match status" value="1"/>
</dbReference>
<dbReference type="InterPro" id="IPR050251">
    <property type="entry name" value="HpcH-HpaI_aldolase"/>
</dbReference>